<dbReference type="PANTHER" id="PTHR46060">
    <property type="entry name" value="MARINER MOS1 TRANSPOSASE-LIKE PROTEIN"/>
    <property type="match status" value="1"/>
</dbReference>
<organism evidence="1 2">
    <name type="scientific">Acromyrmex heyeri</name>
    <dbReference type="NCBI Taxonomy" id="230685"/>
    <lineage>
        <taxon>Eukaryota</taxon>
        <taxon>Metazoa</taxon>
        <taxon>Ecdysozoa</taxon>
        <taxon>Arthropoda</taxon>
        <taxon>Hexapoda</taxon>
        <taxon>Insecta</taxon>
        <taxon>Pterygota</taxon>
        <taxon>Neoptera</taxon>
        <taxon>Endopterygota</taxon>
        <taxon>Hymenoptera</taxon>
        <taxon>Apocrita</taxon>
        <taxon>Aculeata</taxon>
        <taxon>Formicoidea</taxon>
        <taxon>Formicidae</taxon>
        <taxon>Myrmicinae</taxon>
        <taxon>Acromyrmex</taxon>
    </lineage>
</organism>
<dbReference type="GO" id="GO:0032259">
    <property type="term" value="P:methylation"/>
    <property type="evidence" value="ECO:0007669"/>
    <property type="project" value="UniProtKB-KW"/>
</dbReference>
<dbReference type="AlphaFoldDB" id="A0A836G057"/>
<feature type="non-terminal residue" evidence="1">
    <location>
        <position position="216"/>
    </location>
</feature>
<dbReference type="OrthoDB" id="10033972at2759"/>
<keyword evidence="2" id="KW-1185">Reference proteome</keyword>
<dbReference type="EMBL" id="JAANIB010003750">
    <property type="protein sequence ID" value="KAG5336736.1"/>
    <property type="molecule type" value="Genomic_DNA"/>
</dbReference>
<dbReference type="Gene3D" id="3.30.420.10">
    <property type="entry name" value="Ribonuclease H-like superfamily/Ribonuclease H"/>
    <property type="match status" value="1"/>
</dbReference>
<proteinExistence type="predicted"/>
<feature type="non-terminal residue" evidence="1">
    <location>
        <position position="1"/>
    </location>
</feature>
<dbReference type="InterPro" id="IPR036397">
    <property type="entry name" value="RNaseH_sf"/>
</dbReference>
<dbReference type="GO" id="GO:0008168">
    <property type="term" value="F:methyltransferase activity"/>
    <property type="evidence" value="ECO:0007669"/>
    <property type="project" value="UniProtKB-KW"/>
</dbReference>
<accession>A0A836G057</accession>
<evidence type="ECO:0000313" key="1">
    <source>
        <dbReference type="EMBL" id="KAG5336736.1"/>
    </source>
</evidence>
<comment type="caution">
    <text evidence="1">The sequence shown here is derived from an EMBL/GenBank/DDBJ whole genome shotgun (WGS) entry which is preliminary data.</text>
</comment>
<dbReference type="InterPro" id="IPR052709">
    <property type="entry name" value="Transposase-MT_Hybrid"/>
</dbReference>
<dbReference type="GO" id="GO:0003676">
    <property type="term" value="F:nucleic acid binding"/>
    <property type="evidence" value="ECO:0007669"/>
    <property type="project" value="InterPro"/>
</dbReference>
<evidence type="ECO:0000313" key="2">
    <source>
        <dbReference type="Proteomes" id="UP000670152"/>
    </source>
</evidence>
<reference evidence="1 2" key="1">
    <citation type="submission" date="2020-02" db="EMBL/GenBank/DDBJ databases">
        <title>Relaxed selection underlies rapid genomic changes in the transitions from sociality to social parasitism in ants.</title>
        <authorList>
            <person name="Bi X."/>
        </authorList>
    </citation>
    <scope>NUCLEOTIDE SEQUENCE [LARGE SCALE GENOMIC DNA]</scope>
    <source>
        <strain evidence="1">BGI-DK2014b</strain>
        <tissue evidence="1">Whole body</tissue>
    </source>
</reference>
<keyword evidence="1" id="KW-0808">Transferase</keyword>
<sequence>MKGLTPKEIKAELDNVHSTSAPAFATVYNWVNEFKHGRTSTCDAPRSGRRPIEAATPEIIDKVHDIVLTDRRVKARELVEATGISHGTVISILHEQLVMKKLSARWVPRLLTVDHKRDRVTISKQCLEMFQRNPDEFLRRFITVDETWIHPSKQTINGDYYAALLTVLTTKKKRSHLAKKKVLFHQDNGFIRARHRWPNSTNSATNCFSIQHICQI</sequence>
<keyword evidence="1" id="KW-0489">Methyltransferase</keyword>
<dbReference type="Proteomes" id="UP000670152">
    <property type="component" value="Unassembled WGS sequence"/>
</dbReference>
<name>A0A836G057_9HYME</name>
<gene>
    <name evidence="1" type="primary">Setmar_170</name>
    <name evidence="1" type="ORF">G6Z77_0011213</name>
</gene>
<protein>
    <submittedName>
        <fullName evidence="1">SETMR methyltransferase</fullName>
    </submittedName>
</protein>
<dbReference type="PANTHER" id="PTHR46060:SF1">
    <property type="entry name" value="MARINER MOS1 TRANSPOSASE-LIKE PROTEIN"/>
    <property type="match status" value="1"/>
</dbReference>